<accession>A0A1L7I1H2</accession>
<name>A0A1L7I1H2_9FLAO</name>
<evidence type="ECO:0000313" key="1">
    <source>
        <dbReference type="EMBL" id="APU66975.1"/>
    </source>
</evidence>
<keyword evidence="2" id="KW-1185">Reference proteome</keyword>
<dbReference type="SUPFAM" id="SSF160574">
    <property type="entry name" value="BT0923-like"/>
    <property type="match status" value="1"/>
</dbReference>
<protein>
    <submittedName>
        <fullName evidence="1">Uncharacterized protein</fullName>
    </submittedName>
</protein>
<dbReference type="AlphaFoldDB" id="A0A1L7I1H2"/>
<gene>
    <name evidence="1" type="ORF">GRFL_0251</name>
</gene>
<dbReference type="KEGG" id="gfl:GRFL_0251"/>
<dbReference type="EMBL" id="CP016359">
    <property type="protein sequence ID" value="APU66975.1"/>
    <property type="molecule type" value="Genomic_DNA"/>
</dbReference>
<dbReference type="Proteomes" id="UP000186230">
    <property type="component" value="Chromosome"/>
</dbReference>
<evidence type="ECO:0000313" key="2">
    <source>
        <dbReference type="Proteomes" id="UP000186230"/>
    </source>
</evidence>
<dbReference type="OrthoDB" id="668160at2"/>
<sequence>MKTLFFSLLLLASISLCQAQEIVLDEAKVGFAPLDAKITRDGDQFTYKVNEAYQGQFAKNPIAFMEENFDIQNFIHENEGRNYDSYQVTFRSGNGALKADFDKDGTLVKTYQRFKNSVMPLNVRRMVYANYQGWTVNEHVYVASGKQNLIDKEVYKLKMQKGNERQRVKLNPRAQGVVSMASN</sequence>
<proteinExistence type="predicted"/>
<dbReference type="RefSeq" id="WP_083642755.1">
    <property type="nucleotide sequence ID" value="NZ_AMRU01000008.1"/>
</dbReference>
<organism evidence="1 2">
    <name type="scientific">Christiangramia flava JLT2011</name>
    <dbReference type="NCBI Taxonomy" id="1229726"/>
    <lineage>
        <taxon>Bacteria</taxon>
        <taxon>Pseudomonadati</taxon>
        <taxon>Bacteroidota</taxon>
        <taxon>Flavobacteriia</taxon>
        <taxon>Flavobacteriales</taxon>
        <taxon>Flavobacteriaceae</taxon>
        <taxon>Christiangramia</taxon>
    </lineage>
</organism>
<reference evidence="1 2" key="1">
    <citation type="submission" date="2016-07" db="EMBL/GenBank/DDBJ databases">
        <title>Multi-omics approach to identify versatile polysaccharide utilization systems of a marine flavobacterium Gramella flava.</title>
        <authorList>
            <person name="Tang K."/>
        </authorList>
    </citation>
    <scope>NUCLEOTIDE SEQUENCE [LARGE SCALE GENOMIC DNA]</scope>
    <source>
        <strain evidence="1 2">JLT2011</strain>
    </source>
</reference>
<dbReference type="STRING" id="1229726.GRFL_0251"/>
<dbReference type="Gene3D" id="3.10.450.360">
    <property type="match status" value="1"/>
</dbReference>